<protein>
    <submittedName>
        <fullName evidence="6">3-mercaptopyruvate sulfurtransferase</fullName>
    </submittedName>
</protein>
<dbReference type="PANTHER" id="PTHR11364">
    <property type="entry name" value="THIOSULFATE SULFERTANSFERASE"/>
    <property type="match status" value="1"/>
</dbReference>
<evidence type="ECO:0000256" key="4">
    <source>
        <dbReference type="ARBA" id="ARBA00022737"/>
    </source>
</evidence>
<dbReference type="InterPro" id="IPR001763">
    <property type="entry name" value="Rhodanese-like_dom"/>
</dbReference>
<dbReference type="Pfam" id="PF00581">
    <property type="entry name" value="Rhodanese"/>
    <property type="match status" value="2"/>
</dbReference>
<evidence type="ECO:0000313" key="7">
    <source>
        <dbReference type="Proteomes" id="UP000239089"/>
    </source>
</evidence>
<dbReference type="OrthoDB" id="9781034at2"/>
<keyword evidence="6" id="KW-0670">Pyruvate</keyword>
<reference evidence="6 7" key="1">
    <citation type="journal article" date="2018" name="Arch. Microbiol.">
        <title>New insights into the metabolic potential of the phototrophic purple bacterium Rhodopila globiformis DSM 161(T) from its draft genome sequence and evidence for a vanadium-dependent nitrogenase.</title>
        <authorList>
            <person name="Imhoff J.F."/>
            <person name="Rahn T."/>
            <person name="Kunzel S."/>
            <person name="Neulinger S.C."/>
        </authorList>
    </citation>
    <scope>NUCLEOTIDE SEQUENCE [LARGE SCALE GENOMIC DNA]</scope>
    <source>
        <strain evidence="6 7">DSM 16996</strain>
    </source>
</reference>
<evidence type="ECO:0000256" key="1">
    <source>
        <dbReference type="ARBA" id="ARBA00004496"/>
    </source>
</evidence>
<comment type="subcellular location">
    <subcellularLocation>
        <location evidence="1">Cytoplasm</location>
    </subcellularLocation>
</comment>
<dbReference type="AlphaFoldDB" id="A0A2S6NEY2"/>
<keyword evidence="7" id="KW-1185">Reference proteome</keyword>
<proteinExistence type="predicted"/>
<sequence>MTGLKEDYLVSTDWLAQHLGAPGLAIVDASWHLPTANRDAKDEFLKQHIPHAVHFDIDAIADTSSNLPHMLPDAVTFSGAVRKLGIGDGMKIVVYDAVGLFSAPRVWWTFRVFGARDVVILDGGLPKWLAEGRPVADGPALPRSRHFTARLDHGLVASVEDARAASEKKTAQIVDARSAARFRGDEIEPRPGLRSGHIPGARNCPWTELVHDGGLRPRAELEAAFARAGFDPAKPVLTTCGSGVSASILSFALANAGHDIAPVYDGSWSEWGQVSDRPVAIGPA</sequence>
<dbReference type="NCBIfam" id="NF008557">
    <property type="entry name" value="PRK11493.1"/>
    <property type="match status" value="1"/>
</dbReference>
<dbReference type="FunFam" id="3.40.250.10:FF:000001">
    <property type="entry name" value="Sulfurtransferase"/>
    <property type="match status" value="1"/>
</dbReference>
<dbReference type="CDD" id="cd01449">
    <property type="entry name" value="TST_Repeat_2"/>
    <property type="match status" value="1"/>
</dbReference>
<dbReference type="GO" id="GO:0016784">
    <property type="term" value="F:3-mercaptopyruvate sulfurtransferase activity"/>
    <property type="evidence" value="ECO:0007669"/>
    <property type="project" value="UniProtKB-EC"/>
</dbReference>
<dbReference type="CDD" id="cd01448">
    <property type="entry name" value="TST_Repeat_1"/>
    <property type="match status" value="1"/>
</dbReference>
<evidence type="ECO:0000256" key="5">
    <source>
        <dbReference type="ARBA" id="ARBA00051793"/>
    </source>
</evidence>
<dbReference type="PROSITE" id="PS50206">
    <property type="entry name" value="RHODANESE_3"/>
    <property type="match status" value="2"/>
</dbReference>
<dbReference type="InterPro" id="IPR001307">
    <property type="entry name" value="Thiosulphate_STrfase_CS"/>
</dbReference>
<dbReference type="RefSeq" id="WP_104506382.1">
    <property type="nucleotide sequence ID" value="NZ_JACIGC010000001.1"/>
</dbReference>
<dbReference type="GO" id="GO:0005737">
    <property type="term" value="C:cytoplasm"/>
    <property type="evidence" value="ECO:0007669"/>
    <property type="project" value="UniProtKB-SubCell"/>
</dbReference>
<dbReference type="SUPFAM" id="SSF52821">
    <property type="entry name" value="Rhodanese/Cell cycle control phosphatase"/>
    <property type="match status" value="2"/>
</dbReference>
<dbReference type="PROSITE" id="PS00683">
    <property type="entry name" value="RHODANESE_2"/>
    <property type="match status" value="1"/>
</dbReference>
<accession>A0A2S6NEY2</accession>
<evidence type="ECO:0000313" key="6">
    <source>
        <dbReference type="EMBL" id="PPQ33134.1"/>
    </source>
</evidence>
<comment type="catalytic activity">
    <reaction evidence="5">
        <text>2-oxo-3-sulfanylpropanoate + [thioredoxin]-dithiol = [thioredoxin]-disulfide + hydrogen sulfide + pyruvate + H(+)</text>
        <dbReference type="Rhea" id="RHEA:21740"/>
        <dbReference type="Rhea" id="RHEA-COMP:10698"/>
        <dbReference type="Rhea" id="RHEA-COMP:10700"/>
        <dbReference type="ChEBI" id="CHEBI:15361"/>
        <dbReference type="ChEBI" id="CHEBI:15378"/>
        <dbReference type="ChEBI" id="CHEBI:29919"/>
        <dbReference type="ChEBI" id="CHEBI:29950"/>
        <dbReference type="ChEBI" id="CHEBI:50058"/>
        <dbReference type="ChEBI" id="CHEBI:57678"/>
        <dbReference type="EC" id="2.8.1.2"/>
    </reaction>
    <physiologicalReaction direction="left-to-right" evidence="5">
        <dbReference type="Rhea" id="RHEA:21741"/>
    </physiologicalReaction>
</comment>
<gene>
    <name evidence="6" type="ORF">CCR94_02825</name>
</gene>
<dbReference type="EMBL" id="NHSJ01000028">
    <property type="protein sequence ID" value="PPQ33134.1"/>
    <property type="molecule type" value="Genomic_DNA"/>
</dbReference>
<keyword evidence="4" id="KW-0677">Repeat</keyword>
<dbReference type="GO" id="GO:0004792">
    <property type="term" value="F:thiosulfate-cyanide sulfurtransferase activity"/>
    <property type="evidence" value="ECO:0007669"/>
    <property type="project" value="InterPro"/>
</dbReference>
<dbReference type="Gene3D" id="3.40.250.10">
    <property type="entry name" value="Rhodanese-like domain"/>
    <property type="match status" value="2"/>
</dbReference>
<evidence type="ECO:0000256" key="2">
    <source>
        <dbReference type="ARBA" id="ARBA00022490"/>
    </source>
</evidence>
<keyword evidence="3 6" id="KW-0808">Transferase</keyword>
<evidence type="ECO:0000256" key="3">
    <source>
        <dbReference type="ARBA" id="ARBA00022679"/>
    </source>
</evidence>
<organism evidence="6 7">
    <name type="scientific">Rhodoblastus sphagnicola</name>
    <dbReference type="NCBI Taxonomy" id="333368"/>
    <lineage>
        <taxon>Bacteria</taxon>
        <taxon>Pseudomonadati</taxon>
        <taxon>Pseudomonadota</taxon>
        <taxon>Alphaproteobacteria</taxon>
        <taxon>Hyphomicrobiales</taxon>
        <taxon>Rhodoblastaceae</taxon>
        <taxon>Rhodoblastus</taxon>
    </lineage>
</organism>
<dbReference type="InterPro" id="IPR036873">
    <property type="entry name" value="Rhodanese-like_dom_sf"/>
</dbReference>
<dbReference type="FunFam" id="3.40.250.10:FF:000015">
    <property type="entry name" value="Sulfurtransferase"/>
    <property type="match status" value="1"/>
</dbReference>
<comment type="caution">
    <text evidence="6">The sequence shown here is derived from an EMBL/GenBank/DDBJ whole genome shotgun (WGS) entry which is preliminary data.</text>
</comment>
<keyword evidence="2" id="KW-0963">Cytoplasm</keyword>
<dbReference type="InterPro" id="IPR045078">
    <property type="entry name" value="TST/MPST-like"/>
</dbReference>
<dbReference type="PANTHER" id="PTHR11364:SF27">
    <property type="entry name" value="SULFURTRANSFERASE"/>
    <property type="match status" value="1"/>
</dbReference>
<dbReference type="SMART" id="SM00450">
    <property type="entry name" value="RHOD"/>
    <property type="match status" value="2"/>
</dbReference>
<name>A0A2S6NEY2_9HYPH</name>
<dbReference type="Proteomes" id="UP000239089">
    <property type="component" value="Unassembled WGS sequence"/>
</dbReference>